<evidence type="ECO:0000313" key="3">
    <source>
        <dbReference type="Proteomes" id="UP000745663"/>
    </source>
</evidence>
<keyword evidence="1" id="KW-0472">Membrane</keyword>
<name>A0ABS2C0R2_9PSED</name>
<keyword evidence="1" id="KW-0812">Transmembrane</keyword>
<dbReference type="Proteomes" id="UP000745663">
    <property type="component" value="Unassembled WGS sequence"/>
</dbReference>
<dbReference type="RefSeq" id="WP_203584824.1">
    <property type="nucleotide sequence ID" value="NZ_JACOPV010000009.1"/>
</dbReference>
<keyword evidence="1" id="KW-1133">Transmembrane helix</keyword>
<feature type="transmembrane region" description="Helical" evidence="1">
    <location>
        <begin position="37"/>
        <end position="62"/>
    </location>
</feature>
<evidence type="ECO:0000313" key="2">
    <source>
        <dbReference type="EMBL" id="MBM5458903.1"/>
    </source>
</evidence>
<reference evidence="2 3" key="1">
    <citation type="submission" date="2020-08" db="EMBL/GenBank/DDBJ databases">
        <title>Description of novel Pseudomonas species.</title>
        <authorList>
            <person name="Duman M."/>
            <person name="Mulet M."/>
            <person name="Altun S."/>
            <person name="Saticioglu I.B."/>
            <person name="Lalucat J."/>
            <person name="Garcia-Valdes E."/>
        </authorList>
    </citation>
    <scope>NUCLEOTIDE SEQUENCE [LARGE SCALE GENOMIC DNA]</scope>
    <source>
        <strain evidence="2 3">P66</strain>
    </source>
</reference>
<dbReference type="EMBL" id="JACOPV010000009">
    <property type="protein sequence ID" value="MBM5458903.1"/>
    <property type="molecule type" value="Genomic_DNA"/>
</dbReference>
<organism evidence="2 3">
    <name type="scientific">Pseudomonas arcuscaelestis</name>
    <dbReference type="NCBI Taxonomy" id="2710591"/>
    <lineage>
        <taxon>Bacteria</taxon>
        <taxon>Pseudomonadati</taxon>
        <taxon>Pseudomonadota</taxon>
        <taxon>Gammaproteobacteria</taxon>
        <taxon>Pseudomonadales</taxon>
        <taxon>Pseudomonadaceae</taxon>
        <taxon>Pseudomonas</taxon>
    </lineage>
</organism>
<feature type="transmembrane region" description="Helical" evidence="1">
    <location>
        <begin position="12"/>
        <end position="31"/>
    </location>
</feature>
<gene>
    <name evidence="2" type="ORF">H8F21_15155</name>
</gene>
<keyword evidence="3" id="KW-1185">Reference proteome</keyword>
<sequence>MQRLTPHGWFSVSCFTAGILLGSVAIGYLILTSSPVPIGATAIAFAVAFSPVCLMALLIARFAPAMSWLLPPSLLVGGFAVPLDFAFACLLRTISVQGFQLTIVGLVIISTLCLRILLAPVMVNRYFKKSTVQSLMFSQRRAPGAALQ</sequence>
<proteinExistence type="predicted"/>
<feature type="transmembrane region" description="Helical" evidence="1">
    <location>
        <begin position="74"/>
        <end position="95"/>
    </location>
</feature>
<comment type="caution">
    <text evidence="2">The sequence shown here is derived from an EMBL/GenBank/DDBJ whole genome shotgun (WGS) entry which is preliminary data.</text>
</comment>
<protein>
    <submittedName>
        <fullName evidence="2">Uncharacterized protein</fullName>
    </submittedName>
</protein>
<accession>A0ABS2C0R2</accession>
<evidence type="ECO:0000256" key="1">
    <source>
        <dbReference type="SAM" id="Phobius"/>
    </source>
</evidence>
<feature type="transmembrane region" description="Helical" evidence="1">
    <location>
        <begin position="101"/>
        <end position="123"/>
    </location>
</feature>